<gene>
    <name evidence="1" type="ORF">BN1049_00417</name>
</gene>
<proteinExistence type="predicted"/>
<dbReference type="EMBL" id="LK391969">
    <property type="protein sequence ID" value="CEF25515.1"/>
    <property type="molecule type" value="Genomic_DNA"/>
</dbReference>
<protein>
    <submittedName>
        <fullName evidence="1">Uncharacterized protein</fullName>
    </submittedName>
</protein>
<accession>A0A078M253</accession>
<name>A0A078M253_9PSED</name>
<evidence type="ECO:0000313" key="1">
    <source>
        <dbReference type="EMBL" id="CEA01453.1"/>
    </source>
</evidence>
<reference evidence="1" key="1">
    <citation type="submission" date="2014-07" db="EMBL/GenBank/DDBJ databases">
        <authorList>
            <person name="Urmite Genomes Urmite Genomes"/>
        </authorList>
    </citation>
    <scope>NUCLEOTIDE SEQUENCE</scope>
    <source>
        <strain evidence="1">12M76_air</strain>
    </source>
</reference>
<organism evidence="1">
    <name type="scientific">Pseudomonas saudimassiliensis</name>
    <dbReference type="NCBI Taxonomy" id="1461581"/>
    <lineage>
        <taxon>Bacteria</taxon>
        <taxon>Pseudomonadati</taxon>
        <taxon>Pseudomonadota</taxon>
        <taxon>Gammaproteobacteria</taxon>
        <taxon>Pseudomonadales</taxon>
        <taxon>Pseudomonadaceae</taxon>
        <taxon>Pseudomonas</taxon>
    </lineage>
</organism>
<dbReference type="AlphaFoldDB" id="A0A078M253"/>
<sequence length="47" mass="5217">MSQLRGAEAEGRGFADCNQTPNSLYSLTGKSDPFGFFHEAKPRVIWV</sequence>
<dbReference type="PATRIC" id="fig|1461581.3.peg.412"/>
<dbReference type="EMBL" id="LM997413">
    <property type="protein sequence ID" value="CEA01453.1"/>
    <property type="molecule type" value="Genomic_DNA"/>
</dbReference>